<evidence type="ECO:0000313" key="6">
    <source>
        <dbReference type="EnsemblMetazoa" id="ADIR009042-PA"/>
    </source>
</evidence>
<name>A0A182NN07_9DIPT</name>
<dbReference type="SUPFAM" id="SSF53254">
    <property type="entry name" value="Phosphoglycerate mutase-like"/>
    <property type="match status" value="1"/>
</dbReference>
<dbReference type="Proteomes" id="UP000075884">
    <property type="component" value="Unassembled WGS sequence"/>
</dbReference>
<sequence>MALSNMSQEDCNFWSDFIEIYRTLPVLWSKAHESEPKHLRDRALNILLRKHRERVPSTTIAEIRRLLKTLRAEYRFELRAALEYERATGNGVEYYDSALWYFETLDFLQPEELENLKLELEEAEEKYNASPDSSHVTNNTHIVNTDSDVHIYCMSLEKSLRKLSQQQLRYAKSYIDRVVYCGIMGILSHDWPNIDVTVVEKALNTEPTKDLTEETHHEVRKVPIPSSVKRLKIDLHNSQREYADRSAVLCSVHDNVKQISDEREECLMEQDEDIPSDNDEEYKLHDTDAVSNFDDEEFVLNFRLGRDLVQKLCHHMEMTPEYKKMRGHGGYEAISAQAHVLAFLWFLGQEKATYRDVAKQFNLSVSCVKHVISRVTDVVLGMAANGLGLPNEERKMKSSQVFSTLSNIPCTIGCVGGTQIRIDKPVDDAERYLLRKGYYAIQLQAIIDENFHFVDVFVEYPGEPELIESIREMCGEQYCLVGGTAYPCLHQLLVPYRSNGKPLTVTQNTFNERLETVLKRYYSIFLRLKQRFRQLYHLKGRNMNSVVKLIKVCCMLHNLAAAEELEQIASKTDEQREEAIASVRDTSDEMGTDCMQPGKRGLTLSVIVLGGACLTVMLAYLAFGDSTDESGLRTLRMVSIIFRHGDRSPTDFYPNDPHRNHHWTGGLSALSEKGSQQMYHLGKLLRPRYYRLLPPNGLYSKEHMTIVSSYAERCIMSAQSFIAGFLPPLENTNPLPIPWQPAAINVLPRDRDTILAQKQPCPRYEQSKQRLLAYPPKDIRELYEKNAALFRTLSQGTGQNISTILDVELLYNTLEIEKSAGLELPDWTEGIFPQKMLPIAERSLALITELPLMKKIKGGAIVGELLDNAIRRRSGILIPERNIFIYSGHDVTLVNLMRALNVIEQTSGKPDFSATIVFELHHSITFDDDFEVKIVYFFNSDDKYPKEIEIPNCESPCSLTKFEQVMETVRLRNYDETCQLIHSSISTGCETWNGCATNDGSVNGNGNDGANEILSGYSMTSNDHVRFDRCVHDPRPDEFGARSAQYRPVSLSLSSCLIG</sequence>
<feature type="domain" description="MADF" evidence="5">
    <location>
        <begin position="16"/>
        <end position="113"/>
    </location>
</feature>
<evidence type="ECO:0000256" key="3">
    <source>
        <dbReference type="ARBA" id="ARBA00005375"/>
    </source>
</evidence>
<dbReference type="STRING" id="7168.A0A182NN07"/>
<dbReference type="PANTHER" id="PTHR11567:SF19">
    <property type="entry name" value="GH19849P"/>
    <property type="match status" value="1"/>
</dbReference>
<evidence type="ECO:0000313" key="7">
    <source>
        <dbReference type="Proteomes" id="UP000075884"/>
    </source>
</evidence>
<dbReference type="PROSITE" id="PS51029">
    <property type="entry name" value="MADF"/>
    <property type="match status" value="1"/>
</dbReference>
<dbReference type="InterPro" id="IPR029033">
    <property type="entry name" value="His_PPase_superfam"/>
</dbReference>
<dbReference type="InterPro" id="IPR027806">
    <property type="entry name" value="HARBI1_dom"/>
</dbReference>
<dbReference type="InterPro" id="IPR033379">
    <property type="entry name" value="Acid_Pase_AS"/>
</dbReference>
<evidence type="ECO:0000256" key="1">
    <source>
        <dbReference type="ARBA" id="ARBA00000032"/>
    </source>
</evidence>
<dbReference type="EnsemblMetazoa" id="ADIR009042-RA">
    <property type="protein sequence ID" value="ADIR009042-PA"/>
    <property type="gene ID" value="ADIR009042"/>
</dbReference>
<accession>A0A182NN07</accession>
<proteinExistence type="inferred from homology"/>
<dbReference type="PANTHER" id="PTHR11567">
    <property type="entry name" value="ACID PHOSPHATASE-RELATED"/>
    <property type="match status" value="1"/>
</dbReference>
<reference evidence="6" key="2">
    <citation type="submission" date="2020-05" db="UniProtKB">
        <authorList>
            <consortium name="EnsemblMetazoa"/>
        </authorList>
    </citation>
    <scope>IDENTIFICATION</scope>
    <source>
        <strain evidence="6">WRAIR2</strain>
    </source>
</reference>
<dbReference type="InterPro" id="IPR050645">
    <property type="entry name" value="Histidine_acid_phosphatase"/>
</dbReference>
<dbReference type="GO" id="GO:0046872">
    <property type="term" value="F:metal ion binding"/>
    <property type="evidence" value="ECO:0007669"/>
    <property type="project" value="UniProtKB-KW"/>
</dbReference>
<dbReference type="Pfam" id="PF13359">
    <property type="entry name" value="DDE_Tnp_4"/>
    <property type="match status" value="1"/>
</dbReference>
<keyword evidence="4" id="KW-0479">Metal-binding</keyword>
<organism evidence="6 7">
    <name type="scientific">Anopheles dirus</name>
    <dbReference type="NCBI Taxonomy" id="7168"/>
    <lineage>
        <taxon>Eukaryota</taxon>
        <taxon>Metazoa</taxon>
        <taxon>Ecdysozoa</taxon>
        <taxon>Arthropoda</taxon>
        <taxon>Hexapoda</taxon>
        <taxon>Insecta</taxon>
        <taxon>Pterygota</taxon>
        <taxon>Neoptera</taxon>
        <taxon>Endopterygota</taxon>
        <taxon>Diptera</taxon>
        <taxon>Nematocera</taxon>
        <taxon>Culicoidea</taxon>
        <taxon>Culicidae</taxon>
        <taxon>Anophelinae</taxon>
        <taxon>Anopheles</taxon>
    </lineage>
</organism>
<dbReference type="CDD" id="cd07061">
    <property type="entry name" value="HP_HAP_like"/>
    <property type="match status" value="1"/>
</dbReference>
<reference evidence="7" key="1">
    <citation type="submission" date="2013-03" db="EMBL/GenBank/DDBJ databases">
        <title>The Genome Sequence of Anopheles dirus WRAIR2.</title>
        <authorList>
            <consortium name="The Broad Institute Genomics Platform"/>
            <person name="Neafsey D.E."/>
            <person name="Walton C."/>
            <person name="Walker B."/>
            <person name="Young S.K."/>
            <person name="Zeng Q."/>
            <person name="Gargeya S."/>
            <person name="Fitzgerald M."/>
            <person name="Haas B."/>
            <person name="Abouelleil A."/>
            <person name="Allen A.W."/>
            <person name="Alvarado L."/>
            <person name="Arachchi H.M."/>
            <person name="Berlin A.M."/>
            <person name="Chapman S.B."/>
            <person name="Gainer-Dewar J."/>
            <person name="Goldberg J."/>
            <person name="Griggs A."/>
            <person name="Gujja S."/>
            <person name="Hansen M."/>
            <person name="Howarth C."/>
            <person name="Imamovic A."/>
            <person name="Ireland A."/>
            <person name="Larimer J."/>
            <person name="McCowan C."/>
            <person name="Murphy C."/>
            <person name="Pearson M."/>
            <person name="Poon T.W."/>
            <person name="Priest M."/>
            <person name="Roberts A."/>
            <person name="Saif S."/>
            <person name="Shea T."/>
            <person name="Sisk P."/>
            <person name="Sykes S."/>
            <person name="Wortman J."/>
            <person name="Nusbaum C."/>
            <person name="Birren B."/>
        </authorList>
    </citation>
    <scope>NUCLEOTIDE SEQUENCE [LARGE SCALE GENOMIC DNA]</scope>
    <source>
        <strain evidence="7">WRAIR2</strain>
    </source>
</reference>
<dbReference type="InterPro" id="IPR006578">
    <property type="entry name" value="MADF-dom"/>
</dbReference>
<dbReference type="AlphaFoldDB" id="A0A182NN07"/>
<dbReference type="Pfam" id="PF10545">
    <property type="entry name" value="MADF_DNA_bdg"/>
    <property type="match status" value="1"/>
</dbReference>
<dbReference type="InterPro" id="IPR000560">
    <property type="entry name" value="His_Pase_clade-2"/>
</dbReference>
<dbReference type="SMART" id="SM00595">
    <property type="entry name" value="MADF"/>
    <property type="match status" value="1"/>
</dbReference>
<dbReference type="Gene3D" id="3.40.50.1240">
    <property type="entry name" value="Phosphoglycerate mutase-like"/>
    <property type="match status" value="1"/>
</dbReference>
<dbReference type="PROSITE" id="PS00616">
    <property type="entry name" value="HIS_ACID_PHOSPHAT_1"/>
    <property type="match status" value="1"/>
</dbReference>
<protein>
    <submittedName>
        <fullName evidence="6">MADF domain-containing protein</fullName>
    </submittedName>
</protein>
<dbReference type="Pfam" id="PF00328">
    <property type="entry name" value="His_Phos_2"/>
    <property type="match status" value="1"/>
</dbReference>
<evidence type="ECO:0000259" key="5">
    <source>
        <dbReference type="PROSITE" id="PS51029"/>
    </source>
</evidence>
<evidence type="ECO:0000256" key="2">
    <source>
        <dbReference type="ARBA" id="ARBA00001968"/>
    </source>
</evidence>
<dbReference type="VEuPathDB" id="VectorBase:ADIR009042"/>
<comment type="cofactor">
    <cofactor evidence="2">
        <name>a divalent metal cation</name>
        <dbReference type="ChEBI" id="CHEBI:60240"/>
    </cofactor>
</comment>
<dbReference type="GO" id="GO:0003993">
    <property type="term" value="F:acid phosphatase activity"/>
    <property type="evidence" value="ECO:0007669"/>
    <property type="project" value="UniProtKB-EC"/>
</dbReference>
<comment type="catalytic activity">
    <reaction evidence="1">
        <text>a phosphate monoester + H2O = an alcohol + phosphate</text>
        <dbReference type="Rhea" id="RHEA:15017"/>
        <dbReference type="ChEBI" id="CHEBI:15377"/>
        <dbReference type="ChEBI" id="CHEBI:30879"/>
        <dbReference type="ChEBI" id="CHEBI:43474"/>
        <dbReference type="ChEBI" id="CHEBI:67140"/>
        <dbReference type="EC" id="3.1.3.2"/>
    </reaction>
</comment>
<keyword evidence="7" id="KW-1185">Reference proteome</keyword>
<comment type="similarity">
    <text evidence="3">Belongs to the histidine acid phosphatase family.</text>
</comment>
<evidence type="ECO:0000256" key="4">
    <source>
        <dbReference type="ARBA" id="ARBA00022723"/>
    </source>
</evidence>